<reference evidence="1 3" key="1">
    <citation type="submission" date="2017-10" db="EMBL/GenBank/DDBJ databases">
        <title>Extensive intraspecific genome diversity in a model arbuscular mycorrhizal fungus.</title>
        <authorList>
            <person name="Chen E.C.H."/>
            <person name="Morin E."/>
            <person name="Baudet D."/>
            <person name="Noel J."/>
            <person name="Ndikumana S."/>
            <person name="Charron P."/>
            <person name="St-Onge C."/>
            <person name="Giorgi J."/>
            <person name="Grigoriev I.V."/>
            <person name="Roux C."/>
            <person name="Martin F.M."/>
            <person name="Corradi N."/>
        </authorList>
    </citation>
    <scope>NUCLEOTIDE SEQUENCE [LARGE SCALE GENOMIC DNA]</scope>
    <source>
        <strain evidence="1 3">A1</strain>
    </source>
</reference>
<reference evidence="1 3" key="2">
    <citation type="submission" date="2017-10" db="EMBL/GenBank/DDBJ databases">
        <title>Genome analyses suggest a sexual origin of heterokaryosis in a supposedly ancient asexual fungus.</title>
        <authorList>
            <person name="Corradi N."/>
            <person name="Sedzielewska K."/>
            <person name="Noel J."/>
            <person name="Charron P."/>
            <person name="Farinelli L."/>
            <person name="Marton T."/>
            <person name="Kruger M."/>
            <person name="Pelin A."/>
            <person name="Brachmann A."/>
            <person name="Corradi N."/>
        </authorList>
    </citation>
    <scope>NUCLEOTIDE SEQUENCE [LARGE SCALE GENOMIC DNA]</scope>
    <source>
        <strain evidence="1 3">A1</strain>
    </source>
</reference>
<dbReference type="VEuPathDB" id="FungiDB:RhiirA1_450214"/>
<sequence length="64" mass="7429">MIEIVFKIFWVNFSNIITHNRISEMFGNNDSNKAQEHMIPRMNSVNLDYKEGNLTANPSRSSNI</sequence>
<gene>
    <name evidence="2" type="ORF">RhiirA1_450214</name>
    <name evidence="1" type="ORF">RhiirA1_478257</name>
</gene>
<evidence type="ECO:0000313" key="2">
    <source>
        <dbReference type="EMBL" id="PKC74241.1"/>
    </source>
</evidence>
<evidence type="ECO:0000313" key="1">
    <source>
        <dbReference type="EMBL" id="PKC53947.1"/>
    </source>
</evidence>
<dbReference type="Proteomes" id="UP000232688">
    <property type="component" value="Unassembled WGS sequence"/>
</dbReference>
<dbReference type="AlphaFoldDB" id="A0A2N0QSA3"/>
<proteinExistence type="predicted"/>
<organism evidence="1 3">
    <name type="scientific">Rhizophagus irregularis</name>
    <dbReference type="NCBI Taxonomy" id="588596"/>
    <lineage>
        <taxon>Eukaryota</taxon>
        <taxon>Fungi</taxon>
        <taxon>Fungi incertae sedis</taxon>
        <taxon>Mucoromycota</taxon>
        <taxon>Glomeromycotina</taxon>
        <taxon>Glomeromycetes</taxon>
        <taxon>Glomerales</taxon>
        <taxon>Glomeraceae</taxon>
        <taxon>Rhizophagus</taxon>
    </lineage>
</organism>
<accession>A0A2N0QSA3</accession>
<name>A0A2N0QSA3_9GLOM</name>
<dbReference type="EMBL" id="LLXH01003685">
    <property type="protein sequence ID" value="PKC53947.1"/>
    <property type="molecule type" value="Genomic_DNA"/>
</dbReference>
<comment type="caution">
    <text evidence="1">The sequence shown here is derived from an EMBL/GenBank/DDBJ whole genome shotgun (WGS) entry which is preliminary data.</text>
</comment>
<protein>
    <submittedName>
        <fullName evidence="1">Uncharacterized protein</fullName>
    </submittedName>
</protein>
<evidence type="ECO:0000313" key="3">
    <source>
        <dbReference type="Proteomes" id="UP000232688"/>
    </source>
</evidence>
<dbReference type="EMBL" id="LLXH01000058">
    <property type="protein sequence ID" value="PKC74241.1"/>
    <property type="molecule type" value="Genomic_DNA"/>
</dbReference>
<dbReference type="VEuPathDB" id="FungiDB:RhiirA1_478257"/>